<comment type="subcellular location">
    <subcellularLocation>
        <location evidence="1">Nucleus</location>
    </subcellularLocation>
</comment>
<evidence type="ECO:0000256" key="5">
    <source>
        <dbReference type="ARBA" id="ARBA00023186"/>
    </source>
</evidence>
<keyword evidence="4" id="KW-0804">Transcription</keyword>
<evidence type="ECO:0000256" key="7">
    <source>
        <dbReference type="ARBA" id="ARBA00032776"/>
    </source>
</evidence>
<dbReference type="PANTHER" id="PTHR12040">
    <property type="entry name" value="ANTI-SILENCING PROTEIN 1"/>
    <property type="match status" value="1"/>
</dbReference>
<dbReference type="Pfam" id="PF04729">
    <property type="entry name" value="ASF1_hist_chap"/>
    <property type="match status" value="1"/>
</dbReference>
<keyword evidence="3" id="KW-0805">Transcription regulation</keyword>
<dbReference type="InterPro" id="IPR006818">
    <property type="entry name" value="ASF1-like"/>
</dbReference>
<dbReference type="EMBL" id="CP119910">
    <property type="protein sequence ID" value="WFD19662.1"/>
    <property type="molecule type" value="Genomic_DNA"/>
</dbReference>
<proteinExistence type="inferred from homology"/>
<dbReference type="Gene3D" id="2.60.40.1490">
    <property type="entry name" value="Histone chaperone ASF1-like"/>
    <property type="match status" value="1"/>
</dbReference>
<dbReference type="AlphaFoldDB" id="A0AAF0E512"/>
<keyword evidence="10" id="KW-1185">Reference proteome</keyword>
<evidence type="ECO:0000256" key="8">
    <source>
        <dbReference type="SAM" id="MobiDB-lite"/>
    </source>
</evidence>
<dbReference type="GO" id="GO:0005634">
    <property type="term" value="C:nucleus"/>
    <property type="evidence" value="ECO:0007669"/>
    <property type="project" value="UniProtKB-SubCell"/>
</dbReference>
<sequence>MSIVHLQNVEIINSQARFSDPYIFKVTFECISPLEDGTRETLTADIEWKLIYVGSAESEEYDQELDSCMVGPVPVGINSFEFEAEAPSPEKIPASDLLGVTVILLTASYKDAEFIRVGYYVNNAYETEEMRENPPEEVQLDKVCREVLASKPRVTRFNINWDNPGEMIKPPEEQQAATHEGAITDETHSEPNPQFRPATQEQAGTASAFTPLEI</sequence>
<dbReference type="Proteomes" id="UP001220961">
    <property type="component" value="Chromosome 3"/>
</dbReference>
<gene>
    <name evidence="9" type="primary">ASF1</name>
    <name evidence="9" type="ORF">MCAP1_001898</name>
</gene>
<evidence type="ECO:0000256" key="6">
    <source>
        <dbReference type="ARBA" id="ARBA00023242"/>
    </source>
</evidence>
<reference evidence="9" key="1">
    <citation type="submission" date="2023-03" db="EMBL/GenBank/DDBJ databases">
        <title>Mating type loci evolution in Malassezia.</title>
        <authorList>
            <person name="Coelho M.A."/>
        </authorList>
    </citation>
    <scope>NUCLEOTIDE SEQUENCE</scope>
    <source>
        <strain evidence="9">CBS 10434</strain>
    </source>
</reference>
<evidence type="ECO:0000313" key="10">
    <source>
        <dbReference type="Proteomes" id="UP001220961"/>
    </source>
</evidence>
<dbReference type="PANTHER" id="PTHR12040:SF0">
    <property type="entry name" value="HISTONE CHAPERONE ASF1"/>
    <property type="match status" value="1"/>
</dbReference>
<evidence type="ECO:0000313" key="9">
    <source>
        <dbReference type="EMBL" id="WFD19662.1"/>
    </source>
</evidence>
<evidence type="ECO:0000256" key="2">
    <source>
        <dbReference type="ARBA" id="ARBA00006051"/>
    </source>
</evidence>
<feature type="region of interest" description="Disordered" evidence="8">
    <location>
        <begin position="161"/>
        <end position="214"/>
    </location>
</feature>
<evidence type="ECO:0000256" key="4">
    <source>
        <dbReference type="ARBA" id="ARBA00023163"/>
    </source>
</evidence>
<evidence type="ECO:0000256" key="1">
    <source>
        <dbReference type="ARBA" id="ARBA00004123"/>
    </source>
</evidence>
<evidence type="ECO:0000256" key="3">
    <source>
        <dbReference type="ARBA" id="ARBA00023015"/>
    </source>
</evidence>
<feature type="compositionally biased region" description="Polar residues" evidence="8">
    <location>
        <begin position="197"/>
        <end position="208"/>
    </location>
</feature>
<name>A0AAF0E512_9BASI</name>
<dbReference type="InterPro" id="IPR036747">
    <property type="entry name" value="ASF1-like_sf"/>
</dbReference>
<comment type="similarity">
    <text evidence="2">Belongs to the ASF1 family.</text>
</comment>
<dbReference type="GO" id="GO:0042393">
    <property type="term" value="F:histone binding"/>
    <property type="evidence" value="ECO:0007669"/>
    <property type="project" value="TreeGrafter"/>
</dbReference>
<protein>
    <recommendedName>
        <fullName evidence="7">Anti-silencing function protein 1</fullName>
    </recommendedName>
</protein>
<dbReference type="GO" id="GO:0006335">
    <property type="term" value="P:DNA replication-dependent chromatin assembly"/>
    <property type="evidence" value="ECO:0007669"/>
    <property type="project" value="TreeGrafter"/>
</dbReference>
<keyword evidence="5" id="KW-0143">Chaperone</keyword>
<dbReference type="SUPFAM" id="SSF101546">
    <property type="entry name" value="ASF1-like"/>
    <property type="match status" value="1"/>
</dbReference>
<keyword evidence="6" id="KW-0539">Nucleus</keyword>
<accession>A0AAF0E512</accession>
<dbReference type="GO" id="GO:0000785">
    <property type="term" value="C:chromatin"/>
    <property type="evidence" value="ECO:0007669"/>
    <property type="project" value="TreeGrafter"/>
</dbReference>
<organism evidence="9 10">
    <name type="scientific">Malassezia caprae</name>
    <dbReference type="NCBI Taxonomy" id="1381934"/>
    <lineage>
        <taxon>Eukaryota</taxon>
        <taxon>Fungi</taxon>
        <taxon>Dikarya</taxon>
        <taxon>Basidiomycota</taxon>
        <taxon>Ustilaginomycotina</taxon>
        <taxon>Malasseziomycetes</taxon>
        <taxon>Malasseziales</taxon>
        <taxon>Malasseziaceae</taxon>
        <taxon>Malassezia</taxon>
    </lineage>
</organism>